<dbReference type="NCBIfam" id="TIGR01401">
    <property type="entry name" value="fliR_like_III"/>
    <property type="match status" value="1"/>
</dbReference>
<feature type="transmembrane region" description="Helical" evidence="7">
    <location>
        <begin position="45"/>
        <end position="66"/>
    </location>
</feature>
<dbReference type="PANTHER" id="PTHR30065:SF1">
    <property type="entry name" value="SURFACE PRESENTATION OF ANTIGENS PROTEIN SPAR"/>
    <property type="match status" value="1"/>
</dbReference>
<evidence type="ECO:0000256" key="3">
    <source>
        <dbReference type="ARBA" id="ARBA00022475"/>
    </source>
</evidence>
<reference evidence="8 9" key="1">
    <citation type="submission" date="2023-10" db="EMBL/GenBank/DDBJ databases">
        <title>Noviherbaspirillum sp. CPCC 100848 genome assembly.</title>
        <authorList>
            <person name="Li X.Y."/>
            <person name="Fang X.M."/>
        </authorList>
    </citation>
    <scope>NUCLEOTIDE SEQUENCE [LARGE SCALE GENOMIC DNA]</scope>
    <source>
        <strain evidence="8 9">CPCC 100848</strain>
    </source>
</reference>
<dbReference type="Pfam" id="PF01311">
    <property type="entry name" value="Bac_export_1"/>
    <property type="match status" value="1"/>
</dbReference>
<organism evidence="8 9">
    <name type="scientific">Noviherbaspirillum album</name>
    <dbReference type="NCBI Taxonomy" id="3080276"/>
    <lineage>
        <taxon>Bacteria</taxon>
        <taxon>Pseudomonadati</taxon>
        <taxon>Pseudomonadota</taxon>
        <taxon>Betaproteobacteria</taxon>
        <taxon>Burkholderiales</taxon>
        <taxon>Oxalobacteraceae</taxon>
        <taxon>Noviherbaspirillum</taxon>
    </lineage>
</organism>
<keyword evidence="6 7" id="KW-0472">Membrane</keyword>
<keyword evidence="5 7" id="KW-1133">Transmembrane helix</keyword>
<gene>
    <name evidence="8" type="primary">sctT</name>
    <name evidence="8" type="ORF">RY831_16265</name>
</gene>
<comment type="subcellular location">
    <subcellularLocation>
        <location evidence="1 7">Cell membrane</location>
        <topology evidence="1 7">Multi-pass membrane protein</topology>
    </subcellularLocation>
</comment>
<evidence type="ECO:0000256" key="7">
    <source>
        <dbReference type="RuleBase" id="RU362072"/>
    </source>
</evidence>
<evidence type="ECO:0000313" key="9">
    <source>
        <dbReference type="Proteomes" id="UP001352263"/>
    </source>
</evidence>
<evidence type="ECO:0000256" key="2">
    <source>
        <dbReference type="ARBA" id="ARBA00009772"/>
    </source>
</evidence>
<feature type="transmembrane region" description="Helical" evidence="7">
    <location>
        <begin position="222"/>
        <end position="246"/>
    </location>
</feature>
<evidence type="ECO:0000256" key="4">
    <source>
        <dbReference type="ARBA" id="ARBA00022692"/>
    </source>
</evidence>
<comment type="similarity">
    <text evidence="2 7">Belongs to the FliR/MopE/SpaR family.</text>
</comment>
<evidence type="ECO:0000256" key="5">
    <source>
        <dbReference type="ARBA" id="ARBA00022989"/>
    </source>
</evidence>
<dbReference type="Proteomes" id="UP001352263">
    <property type="component" value="Unassembled WGS sequence"/>
</dbReference>
<sequence length="268" mass="29237">MKELHSTGAYQDAMSFIMALFYTMPRILAMFAVIPIFGRQQMPNLLRMAIASGLGVIVAPTLLAGMQAGMAPQGLALVGLVVKECFIGLVLGYLIAIPFWGFEAIGFIIDNQRGASIAATINPLTGHDSSPLGILFNQAFIVFFLIAGGFGLMLDILYNSYAQWSVFLWWPKIDQSVVPLLLAQLDGLVNMAVLLAAPAIIAMFLAEIGLALVSRFAPQLQVFFLAMPIKSGLAFLVLMLYTATLFEYGGEYLRGMKNVLPIATEWFR</sequence>
<dbReference type="InterPro" id="IPR002010">
    <property type="entry name" value="T3SS_IM_R"/>
</dbReference>
<feature type="transmembrane region" description="Helical" evidence="7">
    <location>
        <begin position="86"/>
        <end position="109"/>
    </location>
</feature>
<proteinExistence type="inferred from homology"/>
<evidence type="ECO:0000256" key="6">
    <source>
        <dbReference type="ARBA" id="ARBA00023136"/>
    </source>
</evidence>
<name>A0ABU6JC39_9BURK</name>
<comment type="caution">
    <text evidence="8">The sequence shown here is derived from an EMBL/GenBank/DDBJ whole genome shotgun (WGS) entry which is preliminary data.</text>
</comment>
<dbReference type="EMBL" id="JAWIIV010000013">
    <property type="protein sequence ID" value="MEC4720719.1"/>
    <property type="molecule type" value="Genomic_DNA"/>
</dbReference>
<protein>
    <submittedName>
        <fullName evidence="8">Type III secretion system export apparatus subunit SctT</fullName>
    </submittedName>
</protein>
<dbReference type="RefSeq" id="WP_326507435.1">
    <property type="nucleotide sequence ID" value="NZ_JAWIIV010000013.1"/>
</dbReference>
<accession>A0ABU6JC39</accession>
<dbReference type="InterPro" id="IPR006304">
    <property type="entry name" value="T3SS_SpaR/YscT"/>
</dbReference>
<dbReference type="PANTHER" id="PTHR30065">
    <property type="entry name" value="FLAGELLAR BIOSYNTHETIC PROTEIN FLIR"/>
    <property type="match status" value="1"/>
</dbReference>
<keyword evidence="9" id="KW-1185">Reference proteome</keyword>
<keyword evidence="4 7" id="KW-0812">Transmembrane</keyword>
<feature type="transmembrane region" description="Helical" evidence="7">
    <location>
        <begin position="139"/>
        <end position="161"/>
    </location>
</feature>
<evidence type="ECO:0000313" key="8">
    <source>
        <dbReference type="EMBL" id="MEC4720719.1"/>
    </source>
</evidence>
<evidence type="ECO:0000256" key="1">
    <source>
        <dbReference type="ARBA" id="ARBA00004651"/>
    </source>
</evidence>
<dbReference type="PRINTS" id="PR00953">
    <property type="entry name" value="TYPE3IMRPROT"/>
</dbReference>
<feature type="transmembrane region" description="Helical" evidence="7">
    <location>
        <begin position="188"/>
        <end position="210"/>
    </location>
</feature>
<feature type="transmembrane region" description="Helical" evidence="7">
    <location>
        <begin position="16"/>
        <end position="38"/>
    </location>
</feature>
<keyword evidence="3 7" id="KW-1003">Cell membrane</keyword>